<dbReference type="Gene3D" id="3.40.50.1820">
    <property type="entry name" value="alpha/beta hydrolase"/>
    <property type="match status" value="1"/>
</dbReference>
<dbReference type="GO" id="GO:0070205">
    <property type="term" value="F:2-succinyl-6-hydroxy-2,4-cyclohexadiene-1-carboxylate synthase activity"/>
    <property type="evidence" value="ECO:0007669"/>
    <property type="project" value="UniProtKB-UniRule"/>
</dbReference>
<accession>K8W6V4</accession>
<comment type="similarity">
    <text evidence="3">Belongs to the AB hydrolase superfamily. MenH family.</text>
</comment>
<evidence type="ECO:0000256" key="2">
    <source>
        <dbReference type="ARBA" id="ARBA00023239"/>
    </source>
</evidence>
<organism evidence="6 7">
    <name type="scientific">Providencia sneebia DSM 19967</name>
    <dbReference type="NCBI Taxonomy" id="1141660"/>
    <lineage>
        <taxon>Bacteria</taxon>
        <taxon>Pseudomonadati</taxon>
        <taxon>Pseudomonadota</taxon>
        <taxon>Gammaproteobacteria</taxon>
        <taxon>Enterobacterales</taxon>
        <taxon>Morganellaceae</taxon>
        <taxon>Providencia</taxon>
    </lineage>
</organism>
<feature type="domain" description="AB hydrolase-1" evidence="5">
    <location>
        <begin position="16"/>
        <end position="240"/>
    </location>
</feature>
<dbReference type="PANTHER" id="PTHR42916">
    <property type="entry name" value="2-SUCCINYL-5-ENOLPYRUVYL-6-HYDROXY-3-CYCLOHEXENE-1-CARBOXYLATE SYNTHASE"/>
    <property type="match status" value="1"/>
</dbReference>
<dbReference type="NCBIfam" id="TIGR03695">
    <property type="entry name" value="menH_SHCHC"/>
    <property type="match status" value="1"/>
</dbReference>
<dbReference type="EMBL" id="AKKN01000010">
    <property type="protein sequence ID" value="EKT55601.1"/>
    <property type="molecule type" value="Genomic_DNA"/>
</dbReference>
<comment type="caution">
    <text evidence="6">The sequence shown here is derived from an EMBL/GenBank/DDBJ whole genome shotgun (WGS) entry which is preliminary data.</text>
</comment>
<dbReference type="InterPro" id="IPR029058">
    <property type="entry name" value="AB_hydrolase_fold"/>
</dbReference>
<comment type="pathway">
    <text evidence="3">Quinol/quinone metabolism; 1,4-dihydroxy-2-naphthoate biosynthesis; 1,4-dihydroxy-2-naphthoate from chorismate: step 3/7.</text>
</comment>
<reference evidence="6 7" key="1">
    <citation type="journal article" date="2012" name="BMC Genomics">
        <title>Comparative genomics of bacteria in the genus Providencia isolated from wild Drosophila melanogaster.</title>
        <authorList>
            <person name="Galac M.R."/>
            <person name="Lazzaro B.P."/>
        </authorList>
    </citation>
    <scope>NUCLEOTIDE SEQUENCE [LARGE SCALE GENOMIC DNA]</scope>
    <source>
        <strain evidence="6 7">DSM 19967</strain>
    </source>
</reference>
<comment type="catalytic activity">
    <reaction evidence="3">
        <text>5-enolpyruvoyl-6-hydroxy-2-succinyl-cyclohex-3-ene-1-carboxylate = (1R,6R)-6-hydroxy-2-succinyl-cyclohexa-2,4-diene-1-carboxylate + pyruvate</text>
        <dbReference type="Rhea" id="RHEA:25597"/>
        <dbReference type="ChEBI" id="CHEBI:15361"/>
        <dbReference type="ChEBI" id="CHEBI:58689"/>
        <dbReference type="ChEBI" id="CHEBI:58818"/>
        <dbReference type="EC" id="4.2.99.20"/>
    </reaction>
</comment>
<proteinExistence type="inferred from homology"/>
<evidence type="ECO:0000313" key="6">
    <source>
        <dbReference type="EMBL" id="EKT55601.1"/>
    </source>
</evidence>
<keyword evidence="2 3" id="KW-0456">Lyase</keyword>
<dbReference type="AlphaFoldDB" id="K8W6V4"/>
<evidence type="ECO:0000256" key="3">
    <source>
        <dbReference type="HAMAP-Rule" id="MF_01660"/>
    </source>
</evidence>
<dbReference type="SUPFAM" id="SSF53474">
    <property type="entry name" value="alpha/beta-Hydrolases"/>
    <property type="match status" value="1"/>
</dbReference>
<gene>
    <name evidence="3" type="primary">menH</name>
    <name evidence="6" type="ORF">OO7_11474</name>
</gene>
<dbReference type="NCBIfam" id="NF008340">
    <property type="entry name" value="PRK11126.1"/>
    <property type="match status" value="1"/>
</dbReference>
<dbReference type="InterPro" id="IPR022485">
    <property type="entry name" value="SHCHC_synthase_MenH"/>
</dbReference>
<evidence type="ECO:0000259" key="5">
    <source>
        <dbReference type="Pfam" id="PF00561"/>
    </source>
</evidence>
<dbReference type="Proteomes" id="UP000010290">
    <property type="component" value="Chromosome"/>
</dbReference>
<evidence type="ECO:0000256" key="4">
    <source>
        <dbReference type="NCBIfam" id="TIGR03695"/>
    </source>
</evidence>
<dbReference type="OrthoDB" id="9808398at2"/>
<evidence type="ECO:0000313" key="7">
    <source>
        <dbReference type="Proteomes" id="UP000010290"/>
    </source>
</evidence>
<dbReference type="Pfam" id="PF00561">
    <property type="entry name" value="Abhydrolase_1"/>
    <property type="match status" value="1"/>
</dbReference>
<dbReference type="InterPro" id="IPR000073">
    <property type="entry name" value="AB_hydrolase_1"/>
</dbReference>
<dbReference type="UniPathway" id="UPA01057">
    <property type="reaction ID" value="UER00900"/>
</dbReference>
<sequence length="256" mass="29652">MLAAYRDNDVYSDTRPWLIWLHGLLGSADEWQQIITLCPDYPSLCVDLPGHGNSQSVTCQSFHHFDEQLVQLLQYHDIKQFYLIGYSLGARLAMHTACFHKPEGLRGLVIEGGHVGLSEQVLRDERYVHDHHWAQRFRHEPIESVLNDWYQQPVFAHLSRQQREQLVAVRKTNNPQTIADMLESTSLSKQPFLIQQLYQLTIPFCYFCGEQDQKFRSVSQQYTLPITLINNAGHNAHRENPHDYAIALNHFLSLCG</sequence>
<comment type="function">
    <text evidence="3">Catalyzes a proton abstraction reaction that results in 2,5-elimination of pyruvate from 2-succinyl-5-enolpyruvyl-6-hydroxy-3-cyclohexene-1-carboxylate (SEPHCHC) and the formation of 2-succinyl-6-hydroxy-2,4-cyclohexadiene-1-carboxylate (SHCHC).</text>
</comment>
<dbReference type="HOGENOM" id="CLU_020336_38_2_6"/>
<dbReference type="HAMAP" id="MF_01660">
    <property type="entry name" value="MenH"/>
    <property type="match status" value="1"/>
</dbReference>
<protein>
    <recommendedName>
        <fullName evidence="3 4">2-succinyl-6-hydroxy-2,4-cyclohexadiene-1-carboxylate synthase</fullName>
        <shortName evidence="3">SHCHC synthase</shortName>
        <ecNumber evidence="3 4">4.2.99.20</ecNumber>
    </recommendedName>
</protein>
<dbReference type="EC" id="4.2.99.20" evidence="3 4"/>
<evidence type="ECO:0000256" key="1">
    <source>
        <dbReference type="ARBA" id="ARBA00022428"/>
    </source>
</evidence>
<keyword evidence="1 3" id="KW-0474">Menaquinone biosynthesis</keyword>
<dbReference type="PATRIC" id="fig|1141660.3.peg.2286"/>
<dbReference type="RefSeq" id="WP_008916072.1">
    <property type="nucleotide sequence ID" value="NZ_CM001773.1"/>
</dbReference>
<dbReference type="GO" id="GO:0009234">
    <property type="term" value="P:menaquinone biosynthetic process"/>
    <property type="evidence" value="ECO:0007669"/>
    <property type="project" value="UniProtKB-UniRule"/>
</dbReference>
<name>K8W6V4_9GAMM</name>
<dbReference type="UniPathway" id="UPA00079"/>
<comment type="subunit">
    <text evidence="3">Monomer.</text>
</comment>
<dbReference type="PANTHER" id="PTHR42916:SF1">
    <property type="entry name" value="PROTEIN PHYLLO, CHLOROPLASTIC"/>
    <property type="match status" value="1"/>
</dbReference>
<keyword evidence="7" id="KW-1185">Reference proteome</keyword>
<comment type="pathway">
    <text evidence="3">Quinol/quinone metabolism; menaquinone biosynthesis.</text>
</comment>